<dbReference type="InterPro" id="IPR002109">
    <property type="entry name" value="Glutaredoxin"/>
</dbReference>
<proteinExistence type="predicted"/>
<keyword evidence="4" id="KW-1185">Reference proteome</keyword>
<dbReference type="GO" id="GO:0045454">
    <property type="term" value="P:cell redox homeostasis"/>
    <property type="evidence" value="ECO:0007669"/>
    <property type="project" value="TreeGrafter"/>
</dbReference>
<dbReference type="EMBL" id="FNFM01000015">
    <property type="protein sequence ID" value="SDK87500.1"/>
    <property type="molecule type" value="Genomic_DNA"/>
</dbReference>
<dbReference type="PROSITE" id="PS51354">
    <property type="entry name" value="GLUTAREDOXIN_2"/>
    <property type="match status" value="1"/>
</dbReference>
<feature type="compositionally biased region" description="Basic and acidic residues" evidence="1">
    <location>
        <begin position="10"/>
        <end position="38"/>
    </location>
</feature>
<dbReference type="PANTHER" id="PTHR34386">
    <property type="entry name" value="GLUTAREDOXIN"/>
    <property type="match status" value="1"/>
</dbReference>
<dbReference type="PANTHER" id="PTHR34386:SF1">
    <property type="entry name" value="GLUTAREDOXIN-LIKE PROTEIN NRDH"/>
    <property type="match status" value="1"/>
</dbReference>
<dbReference type="SUPFAM" id="SSF52833">
    <property type="entry name" value="Thioredoxin-like"/>
    <property type="match status" value="1"/>
</dbReference>
<gene>
    <name evidence="3" type="ORF">SAMN04487820_11519</name>
</gene>
<feature type="region of interest" description="Disordered" evidence="1">
    <location>
        <begin position="1"/>
        <end position="52"/>
    </location>
</feature>
<protein>
    <submittedName>
        <fullName evidence="3">Glutaredoxin</fullName>
    </submittedName>
</protein>
<dbReference type="CDD" id="cd02976">
    <property type="entry name" value="NrdH"/>
    <property type="match status" value="1"/>
</dbReference>
<evidence type="ECO:0000313" key="3">
    <source>
        <dbReference type="EMBL" id="SDK87500.1"/>
    </source>
</evidence>
<dbReference type="GO" id="GO:0009055">
    <property type="term" value="F:electron transfer activity"/>
    <property type="evidence" value="ECO:0007669"/>
    <property type="project" value="TreeGrafter"/>
</dbReference>
<sequence>MSWRQNPNDPDDRFGQHAENPEHMENPEHADGREHAQHAEPTAEGEAGEGGSVLVYTRPGCPFCISLRAGLRRHGVSFEETDIWQDERAAAAVRELADGNETVPTVVIGSWSAVNPSAEAVREAAATHAPAALPESEPGLVHGALRALRLRDS</sequence>
<evidence type="ECO:0000259" key="2">
    <source>
        <dbReference type="Pfam" id="PF00462"/>
    </source>
</evidence>
<evidence type="ECO:0000256" key="1">
    <source>
        <dbReference type="SAM" id="MobiDB-lite"/>
    </source>
</evidence>
<evidence type="ECO:0000313" key="4">
    <source>
        <dbReference type="Proteomes" id="UP000199213"/>
    </source>
</evidence>
<dbReference type="Pfam" id="PF00462">
    <property type="entry name" value="Glutaredoxin"/>
    <property type="match status" value="1"/>
</dbReference>
<organism evidence="3 4">
    <name type="scientific">Actinopolyspora mzabensis</name>
    <dbReference type="NCBI Taxonomy" id="995066"/>
    <lineage>
        <taxon>Bacteria</taxon>
        <taxon>Bacillati</taxon>
        <taxon>Actinomycetota</taxon>
        <taxon>Actinomycetes</taxon>
        <taxon>Actinopolysporales</taxon>
        <taxon>Actinopolysporaceae</taxon>
        <taxon>Actinopolyspora</taxon>
    </lineage>
</organism>
<dbReference type="Proteomes" id="UP000199213">
    <property type="component" value="Unassembled WGS sequence"/>
</dbReference>
<reference evidence="4" key="1">
    <citation type="submission" date="2016-10" db="EMBL/GenBank/DDBJ databases">
        <authorList>
            <person name="Varghese N."/>
            <person name="Submissions S."/>
        </authorList>
    </citation>
    <scope>NUCLEOTIDE SEQUENCE [LARGE SCALE GENOMIC DNA]</scope>
    <source>
        <strain evidence="4">DSM 45460</strain>
    </source>
</reference>
<accession>A0A1G9FGH9</accession>
<name>A0A1G9FGH9_ACTMZ</name>
<dbReference type="AlphaFoldDB" id="A0A1G9FGH9"/>
<dbReference type="InterPro" id="IPR036249">
    <property type="entry name" value="Thioredoxin-like_sf"/>
</dbReference>
<feature type="domain" description="Glutaredoxin" evidence="2">
    <location>
        <begin position="53"/>
        <end position="109"/>
    </location>
</feature>
<dbReference type="InterPro" id="IPR051548">
    <property type="entry name" value="Grx-like_ET"/>
</dbReference>
<dbReference type="Gene3D" id="3.40.30.10">
    <property type="entry name" value="Glutaredoxin"/>
    <property type="match status" value="1"/>
</dbReference>